<dbReference type="InterPro" id="IPR010998">
    <property type="entry name" value="Integrase_recombinase_N"/>
</dbReference>
<proteinExistence type="predicted"/>
<keyword evidence="2" id="KW-0233">DNA recombination</keyword>
<evidence type="ECO:0000259" key="3">
    <source>
        <dbReference type="PROSITE" id="PS51898"/>
    </source>
</evidence>
<organism evidence="4 5">
    <name type="scientific">Larkinella arboricola</name>
    <dbReference type="NCBI Taxonomy" id="643671"/>
    <lineage>
        <taxon>Bacteria</taxon>
        <taxon>Pseudomonadati</taxon>
        <taxon>Bacteroidota</taxon>
        <taxon>Cytophagia</taxon>
        <taxon>Cytophagales</taxon>
        <taxon>Spirosomataceae</taxon>
        <taxon>Larkinella</taxon>
    </lineage>
</organism>
<protein>
    <submittedName>
        <fullName evidence="4">Site-specific recombinase XerD</fullName>
    </submittedName>
</protein>
<evidence type="ECO:0000256" key="1">
    <source>
        <dbReference type="ARBA" id="ARBA00023125"/>
    </source>
</evidence>
<accession>A0A327WZ21</accession>
<gene>
    <name evidence="4" type="ORF">LX87_02294</name>
</gene>
<dbReference type="InterPro" id="IPR002104">
    <property type="entry name" value="Integrase_catalytic"/>
</dbReference>
<comment type="caution">
    <text evidence="4">The sequence shown here is derived from an EMBL/GenBank/DDBJ whole genome shotgun (WGS) entry which is preliminary data.</text>
</comment>
<dbReference type="AlphaFoldDB" id="A0A327WZ21"/>
<dbReference type="GO" id="GO:0003677">
    <property type="term" value="F:DNA binding"/>
    <property type="evidence" value="ECO:0007669"/>
    <property type="project" value="UniProtKB-KW"/>
</dbReference>
<sequence length="413" mass="47735">MKVFNEVKVNFWLRRQRPCKRYSTRLGKCPVMFNITASGVKSKDCRAEVYCLPYDWDHNTHPSDVAQRIQRIEESVNQINARFEFLNITATGPMILKDLTAKAQKAILLLTVADEFVKSKKGKGAKGTYGHYCCRYRNLERYLVEKLKNSAVTPFEVNNRFLMDAESYYRDEYITQKGGRKGLGILALKQQIDFIKAVMVYAQQRDYISQNPTIAYRVDVSSWKPKKTYLTQEELERFRSAEITDEQIRRAVDIFLFLCETGMSYCDYVRMENDWIKPLGEMELPLDIRVKVNLNEKWLVGMRKKSKVQFAVPISTEAQRLLTIYGGASNMPKFMDLNDVNILVRGVAQMVKIKKHLTSYVARKTFAHYWRNRAGLSSKAASRLMGHSTDTMINHYADVQVEAAIREVYAGIA</sequence>
<evidence type="ECO:0000256" key="2">
    <source>
        <dbReference type="ARBA" id="ARBA00023172"/>
    </source>
</evidence>
<dbReference type="OrthoDB" id="937349at2"/>
<evidence type="ECO:0000313" key="4">
    <source>
        <dbReference type="EMBL" id="RAJ97394.1"/>
    </source>
</evidence>
<dbReference type="InterPro" id="IPR025269">
    <property type="entry name" value="SAM-like_dom"/>
</dbReference>
<name>A0A327WZ21_LARAB</name>
<dbReference type="Gene3D" id="1.10.150.130">
    <property type="match status" value="1"/>
</dbReference>
<evidence type="ECO:0000313" key="5">
    <source>
        <dbReference type="Proteomes" id="UP000248790"/>
    </source>
</evidence>
<dbReference type="PROSITE" id="PS51898">
    <property type="entry name" value="TYR_RECOMBINASE"/>
    <property type="match status" value="1"/>
</dbReference>
<keyword evidence="1" id="KW-0238">DNA-binding</keyword>
<dbReference type="Proteomes" id="UP000248790">
    <property type="component" value="Unassembled WGS sequence"/>
</dbReference>
<dbReference type="Pfam" id="PF13102">
    <property type="entry name" value="Phage_int_SAM_5"/>
    <property type="match status" value="1"/>
</dbReference>
<keyword evidence="5" id="KW-1185">Reference proteome</keyword>
<dbReference type="InterPro" id="IPR013762">
    <property type="entry name" value="Integrase-like_cat_sf"/>
</dbReference>
<dbReference type="GO" id="GO:0015074">
    <property type="term" value="P:DNA integration"/>
    <property type="evidence" value="ECO:0007669"/>
    <property type="project" value="InterPro"/>
</dbReference>
<dbReference type="InterPro" id="IPR011010">
    <property type="entry name" value="DNA_brk_join_enz"/>
</dbReference>
<dbReference type="SUPFAM" id="SSF56349">
    <property type="entry name" value="DNA breaking-rejoining enzymes"/>
    <property type="match status" value="1"/>
</dbReference>
<dbReference type="EMBL" id="QLMC01000003">
    <property type="protein sequence ID" value="RAJ97394.1"/>
    <property type="molecule type" value="Genomic_DNA"/>
</dbReference>
<dbReference type="GO" id="GO:0006310">
    <property type="term" value="P:DNA recombination"/>
    <property type="evidence" value="ECO:0007669"/>
    <property type="project" value="UniProtKB-KW"/>
</dbReference>
<feature type="domain" description="Tyr recombinase" evidence="3">
    <location>
        <begin position="225"/>
        <end position="410"/>
    </location>
</feature>
<dbReference type="RefSeq" id="WP_111628384.1">
    <property type="nucleotide sequence ID" value="NZ_QLMC01000003.1"/>
</dbReference>
<dbReference type="Gene3D" id="1.10.443.10">
    <property type="entry name" value="Intergrase catalytic core"/>
    <property type="match status" value="1"/>
</dbReference>
<reference evidence="4 5" key="1">
    <citation type="submission" date="2018-06" db="EMBL/GenBank/DDBJ databases">
        <title>Genomic Encyclopedia of Archaeal and Bacterial Type Strains, Phase II (KMG-II): from individual species to whole genera.</title>
        <authorList>
            <person name="Goeker M."/>
        </authorList>
    </citation>
    <scope>NUCLEOTIDE SEQUENCE [LARGE SCALE GENOMIC DNA]</scope>
    <source>
        <strain evidence="4 5">DSM 21851</strain>
    </source>
</reference>